<dbReference type="PANTHER" id="PTHR33841">
    <property type="entry name" value="DNA METHYLTRANSFERASE YEEA-RELATED"/>
    <property type="match status" value="1"/>
</dbReference>
<dbReference type="SUPFAM" id="SSF53335">
    <property type="entry name" value="S-adenosyl-L-methionine-dependent methyltransferases"/>
    <property type="match status" value="1"/>
</dbReference>
<evidence type="ECO:0000313" key="11">
    <source>
        <dbReference type="EMBL" id="KYG81368.1"/>
    </source>
</evidence>
<evidence type="ECO:0000256" key="6">
    <source>
        <dbReference type="ARBA" id="ARBA00023125"/>
    </source>
</evidence>
<keyword evidence="5" id="KW-0680">Restriction system</keyword>
<dbReference type="PRINTS" id="PR00507">
    <property type="entry name" value="N12N6MTFRASE"/>
</dbReference>
<keyword evidence="3" id="KW-0808">Transferase</keyword>
<evidence type="ECO:0000256" key="3">
    <source>
        <dbReference type="ARBA" id="ARBA00022679"/>
    </source>
</evidence>
<dbReference type="OrthoDB" id="32195at2"/>
<dbReference type="InterPro" id="IPR025931">
    <property type="entry name" value="TaqI_C"/>
</dbReference>
<dbReference type="EMBL" id="LQZQ01000002">
    <property type="protein sequence ID" value="KYG81368.1"/>
    <property type="molecule type" value="Genomic_DNA"/>
</dbReference>
<feature type="domain" description="Type II methyltransferase M.TaqI-like" evidence="9">
    <location>
        <begin position="521"/>
        <end position="765"/>
    </location>
</feature>
<dbReference type="GO" id="GO:0009007">
    <property type="term" value="F:site-specific DNA-methyltransferase (adenine-specific) activity"/>
    <property type="evidence" value="ECO:0007669"/>
    <property type="project" value="UniProtKB-EC"/>
</dbReference>
<dbReference type="InterPro" id="IPR011639">
    <property type="entry name" value="MethylTrfase_TaqI-like_dom"/>
</dbReference>
<dbReference type="EC" id="2.1.1.72" evidence="1"/>
<dbReference type="GO" id="GO:0003677">
    <property type="term" value="F:DNA binding"/>
    <property type="evidence" value="ECO:0007669"/>
    <property type="project" value="UniProtKB-KW"/>
</dbReference>
<feature type="domain" description="TaqI-like C-terminal specificity" evidence="10">
    <location>
        <begin position="884"/>
        <end position="1042"/>
    </location>
</feature>
<evidence type="ECO:0000259" key="9">
    <source>
        <dbReference type="Pfam" id="PF07669"/>
    </source>
</evidence>
<dbReference type="GO" id="GO:0032259">
    <property type="term" value="P:methylation"/>
    <property type="evidence" value="ECO:0007669"/>
    <property type="project" value="UniProtKB-KW"/>
</dbReference>
<comment type="caution">
    <text evidence="11">The sequence shown here is derived from an EMBL/GenBank/DDBJ whole genome shotgun (WGS) entry which is preliminary data.</text>
</comment>
<accession>A0A150XRI0</accession>
<dbReference type="InterPro" id="IPR029063">
    <property type="entry name" value="SAM-dependent_MTases_sf"/>
</dbReference>
<evidence type="ECO:0000256" key="8">
    <source>
        <dbReference type="SAM" id="Coils"/>
    </source>
</evidence>
<name>A0A150XRI0_ROSEK</name>
<dbReference type="PROSITE" id="PS00092">
    <property type="entry name" value="N6_MTASE"/>
    <property type="match status" value="1"/>
</dbReference>
<protein>
    <recommendedName>
        <fullName evidence="1">site-specific DNA-methyltransferase (adenine-specific)</fullName>
        <ecNumber evidence="1">2.1.1.72</ecNumber>
    </recommendedName>
</protein>
<evidence type="ECO:0000256" key="4">
    <source>
        <dbReference type="ARBA" id="ARBA00022691"/>
    </source>
</evidence>
<comment type="catalytic activity">
    <reaction evidence="7">
        <text>a 2'-deoxyadenosine in DNA + S-adenosyl-L-methionine = an N(6)-methyl-2'-deoxyadenosine in DNA + S-adenosyl-L-homocysteine + H(+)</text>
        <dbReference type="Rhea" id="RHEA:15197"/>
        <dbReference type="Rhea" id="RHEA-COMP:12418"/>
        <dbReference type="Rhea" id="RHEA-COMP:12419"/>
        <dbReference type="ChEBI" id="CHEBI:15378"/>
        <dbReference type="ChEBI" id="CHEBI:57856"/>
        <dbReference type="ChEBI" id="CHEBI:59789"/>
        <dbReference type="ChEBI" id="CHEBI:90615"/>
        <dbReference type="ChEBI" id="CHEBI:90616"/>
        <dbReference type="EC" id="2.1.1.72"/>
    </reaction>
</comment>
<evidence type="ECO:0000256" key="2">
    <source>
        <dbReference type="ARBA" id="ARBA00022603"/>
    </source>
</evidence>
<dbReference type="Proteomes" id="UP000075583">
    <property type="component" value="Unassembled WGS sequence"/>
</dbReference>
<evidence type="ECO:0000256" key="1">
    <source>
        <dbReference type="ARBA" id="ARBA00011900"/>
    </source>
</evidence>
<feature type="coiled-coil region" evidence="8">
    <location>
        <begin position="605"/>
        <end position="632"/>
    </location>
</feature>
<dbReference type="PANTHER" id="PTHR33841:SF1">
    <property type="entry name" value="DNA METHYLTRANSFERASE A"/>
    <property type="match status" value="1"/>
</dbReference>
<evidence type="ECO:0000259" key="10">
    <source>
        <dbReference type="Pfam" id="PF12950"/>
    </source>
</evidence>
<reference evidence="11" key="1">
    <citation type="submission" date="2016-01" db="EMBL/GenBank/DDBJ databases">
        <title>Genome sequencing of Roseivirga ehrenbergii KMM 6017.</title>
        <authorList>
            <person name="Selvaratnam C."/>
            <person name="Thevarajoo S."/>
            <person name="Goh K.M."/>
            <person name="Ee R."/>
            <person name="Chan K.-G."/>
            <person name="Chong C.S."/>
        </authorList>
    </citation>
    <scope>NUCLEOTIDE SEQUENCE [LARGE SCALE GENOMIC DNA]</scope>
    <source>
        <strain evidence="11">KMM 6017</strain>
    </source>
</reference>
<dbReference type="AlphaFoldDB" id="A0A150XRI0"/>
<evidence type="ECO:0000256" key="7">
    <source>
        <dbReference type="ARBA" id="ARBA00047942"/>
    </source>
</evidence>
<keyword evidence="6" id="KW-0238">DNA-binding</keyword>
<dbReference type="InterPro" id="IPR050953">
    <property type="entry name" value="N4_N6_ade-DNA_methylase"/>
</dbReference>
<evidence type="ECO:0000256" key="5">
    <source>
        <dbReference type="ARBA" id="ARBA00022747"/>
    </source>
</evidence>
<sequence>MDKNELQLIFSSAYDESQWLRVLREVFGANRLFNSPRPISLPSNDRAEAAYELGSFTTAEGRIVGIYKVIIKPTVWLERNKVGLRELLRKVYQYDVDAALIVFEQGINWRLSFVSEIKVLNDEGEVVKQATEPKRYTYLLGEGEKTLTPSMRLSKLAGKALALKDLLDAFSVEALNQEFYHIVADKFYQLIGGSYGKGRNAHDYQALLKIPGVGKDSRRTFQEFGVRLIGRAVFCWFLKEKKSDTQQALLPENLLSSQAVKQNPGYYHGILEPLFFQTLNTKMEERIEGLPEGTAQVPFLNGGLFEPDKDDFYKVDAGTGLSTNINTLIIPDEWFLAFFEELEKYNFTIDENSVADVEVSVDPEMLGRIFENLLAEIDPDSGETARKATGSFYTPREIVDYMATESLVQYLHTKTSLEPDLLRPIFNMAEGEQKGLSETDRSEVLKALDKVKILDPACGSGAFPMGVLQKIVTGLQKLDTEATWWTQQRINENNDATARKAVKEKLKGNPEYSRKIGIIQNSLYGVDIQPIAAEISKLRCFLTLIVDENIDDQKPNRGIEPLPNLEFKFVTADTLIKLPKETDFGGLFNVNDDLDNLKRLRIDYLQSYGIEKEQIKQRFEEIRKRIEKEQLKLGKNVDTNSRAFKISTWKPFSHEKANWFDPEWMYGVKAFDIVIGNPPYVQLQKDGGALGKKYQNEGFVTFARSGDVYSLFYERGQQLLRKKGILAYITSNKWMKTDYGIKTREFFTKNTKILALVDFGMAQMFTSATTYTNILIFKSEKTEQDILPICRIPNSFKNTSNLYQFVLHNLAFVDHPNKESWIAYLPEEYKLVKQIELKGKPLTSWKNIMFRGVVTGYNDAFIIKAKELETLFNLDSKNEELIKPVLRGEDVKAYCPDFSDLYLIATFPSLNIEIDSYPAIRDFLETRKERLEPKPKGHKGAWKGRKAGSYKWFETQDSISYHREFEKSKIIFPNMTKYMPFTYDEDGYYTNQKCFIMTGEKLKYLTAVFNSRLWKFAFRKRFPELLGDTYELSKTYFEKIPIKRIEDTSVFDKLVDYIIYIKKHEADFNEALSIVDFFQNLLELLVYELYFEASMKTHGCEVAKHLTELPNISDVPEDKEKYRLIFKTHKDLTKPSHPIMTVFVSATNIPEIKLIEESL</sequence>
<dbReference type="STRING" id="279360.MB14_12275"/>
<keyword evidence="2" id="KW-0489">Methyltransferase</keyword>
<dbReference type="GO" id="GO:0009307">
    <property type="term" value="P:DNA restriction-modification system"/>
    <property type="evidence" value="ECO:0007669"/>
    <property type="project" value="UniProtKB-KW"/>
</dbReference>
<organism evidence="11 12">
    <name type="scientific">Roseivirga ehrenbergii (strain DSM 102268 / JCM 13514 / KCTC 12282 / NCIMB 14502 / KMM 6017)</name>
    <dbReference type="NCBI Taxonomy" id="279360"/>
    <lineage>
        <taxon>Bacteria</taxon>
        <taxon>Pseudomonadati</taxon>
        <taxon>Bacteroidota</taxon>
        <taxon>Cytophagia</taxon>
        <taxon>Cytophagales</taxon>
        <taxon>Roseivirgaceae</taxon>
        <taxon>Roseivirga</taxon>
    </lineage>
</organism>
<evidence type="ECO:0000313" key="12">
    <source>
        <dbReference type="Proteomes" id="UP000075583"/>
    </source>
</evidence>
<dbReference type="Pfam" id="PF07669">
    <property type="entry name" value="Eco57I"/>
    <property type="match status" value="1"/>
</dbReference>
<dbReference type="InterPro" id="IPR002052">
    <property type="entry name" value="DNA_methylase_N6_adenine_CS"/>
</dbReference>
<dbReference type="RefSeq" id="WP_062588215.1">
    <property type="nucleotide sequence ID" value="NZ_LQZQ01000002.1"/>
</dbReference>
<dbReference type="Pfam" id="PF12950">
    <property type="entry name" value="TaqI_C"/>
    <property type="match status" value="1"/>
</dbReference>
<gene>
    <name evidence="11" type="ORF">MB14_12275</name>
</gene>
<keyword evidence="4" id="KW-0949">S-adenosyl-L-methionine</keyword>
<keyword evidence="8" id="KW-0175">Coiled coil</keyword>
<dbReference type="Gene3D" id="3.40.50.150">
    <property type="entry name" value="Vaccinia Virus protein VP39"/>
    <property type="match status" value="1"/>
</dbReference>
<keyword evidence="12" id="KW-1185">Reference proteome</keyword>
<proteinExistence type="predicted"/>